<evidence type="ECO:0000259" key="1">
    <source>
        <dbReference type="Pfam" id="PF01261"/>
    </source>
</evidence>
<gene>
    <name evidence="2" type="ORF">SAMN06295960_4117</name>
</gene>
<dbReference type="Proteomes" id="UP000193834">
    <property type="component" value="Unassembled WGS sequence"/>
</dbReference>
<protein>
    <submittedName>
        <fullName evidence="2">Sugar phosphate isomerase/epimerase</fullName>
    </submittedName>
</protein>
<dbReference type="InterPro" id="IPR013022">
    <property type="entry name" value="Xyl_isomerase-like_TIM-brl"/>
</dbReference>
<dbReference type="PANTHER" id="PTHR12110">
    <property type="entry name" value="HYDROXYPYRUVATE ISOMERASE"/>
    <property type="match status" value="1"/>
</dbReference>
<organism evidence="2 3">
    <name type="scientific">Paenibacillus aquistagni</name>
    <dbReference type="NCBI Taxonomy" id="1852522"/>
    <lineage>
        <taxon>Bacteria</taxon>
        <taxon>Bacillati</taxon>
        <taxon>Bacillota</taxon>
        <taxon>Bacilli</taxon>
        <taxon>Bacillales</taxon>
        <taxon>Paenibacillaceae</taxon>
        <taxon>Paenibacillus</taxon>
    </lineage>
</organism>
<feature type="domain" description="Xylose isomerase-like TIM barrel" evidence="1">
    <location>
        <begin position="22"/>
        <end position="246"/>
    </location>
</feature>
<sequence length="251" mass="27978">MRIGLQLYTVRDEMEKDFVGTLEKVAAMGYEGVEFAGYGGLTPAELSSTLKRLNLKAVGSHIGLDQLMNHLDEQVDMNKAIGNEYLVCPWIAKEQYETKEALAKTVSLLTDAAARVQQHGMKIGYHNHAFELEHEVDGKTVLEQIFELAPQVVTELDVCWVQYSGHDPLAWIERYQGRLPFVHFKDLAIAEDGSPVTMELGKGTLDLVSVAQTAKAAGAEWLIVEQDFTQRGSLESVEASLQWIKDNLKDL</sequence>
<dbReference type="STRING" id="1852522.SAMN06295960_4117"/>
<evidence type="ECO:0000313" key="2">
    <source>
        <dbReference type="EMBL" id="SMG56381.1"/>
    </source>
</evidence>
<dbReference type="SUPFAM" id="SSF51658">
    <property type="entry name" value="Xylose isomerase-like"/>
    <property type="match status" value="1"/>
</dbReference>
<dbReference type="GO" id="GO:0016853">
    <property type="term" value="F:isomerase activity"/>
    <property type="evidence" value="ECO:0007669"/>
    <property type="project" value="UniProtKB-KW"/>
</dbReference>
<dbReference type="InterPro" id="IPR050312">
    <property type="entry name" value="IolE/XylAMocC-like"/>
</dbReference>
<dbReference type="Gene3D" id="3.20.20.150">
    <property type="entry name" value="Divalent-metal-dependent TIM barrel enzymes"/>
    <property type="match status" value="1"/>
</dbReference>
<keyword evidence="3" id="KW-1185">Reference proteome</keyword>
<dbReference type="OrthoDB" id="9798407at2"/>
<name>A0A1X7LR76_9BACL</name>
<dbReference type="Pfam" id="PF01261">
    <property type="entry name" value="AP_endonuc_2"/>
    <property type="match status" value="1"/>
</dbReference>
<dbReference type="RefSeq" id="WP_085497516.1">
    <property type="nucleotide sequence ID" value="NZ_FXAZ01000007.1"/>
</dbReference>
<dbReference type="AlphaFoldDB" id="A0A1X7LR76"/>
<accession>A0A1X7LR76</accession>
<dbReference type="EMBL" id="FXAZ01000007">
    <property type="protein sequence ID" value="SMG56381.1"/>
    <property type="molecule type" value="Genomic_DNA"/>
</dbReference>
<evidence type="ECO:0000313" key="3">
    <source>
        <dbReference type="Proteomes" id="UP000193834"/>
    </source>
</evidence>
<reference evidence="2 3" key="1">
    <citation type="submission" date="2017-04" db="EMBL/GenBank/DDBJ databases">
        <authorList>
            <person name="Afonso C.L."/>
            <person name="Miller P.J."/>
            <person name="Scott M.A."/>
            <person name="Spackman E."/>
            <person name="Goraichik I."/>
            <person name="Dimitrov K.M."/>
            <person name="Suarez D.L."/>
            <person name="Swayne D.E."/>
        </authorList>
    </citation>
    <scope>NUCLEOTIDE SEQUENCE [LARGE SCALE GENOMIC DNA]</scope>
    <source>
        <strain evidence="2 3">11</strain>
    </source>
</reference>
<dbReference type="InterPro" id="IPR036237">
    <property type="entry name" value="Xyl_isomerase-like_sf"/>
</dbReference>
<dbReference type="PANTHER" id="PTHR12110:SF41">
    <property type="entry name" value="INOSOSE DEHYDRATASE"/>
    <property type="match status" value="1"/>
</dbReference>
<proteinExistence type="predicted"/>
<keyword evidence="2" id="KW-0413">Isomerase</keyword>